<dbReference type="SUPFAM" id="SSF54001">
    <property type="entry name" value="Cysteine proteinases"/>
    <property type="match status" value="1"/>
</dbReference>
<proteinExistence type="predicted"/>
<dbReference type="Gene3D" id="3.10.620.30">
    <property type="match status" value="1"/>
</dbReference>
<dbReference type="Proteomes" id="UP001156882">
    <property type="component" value="Unassembled WGS sequence"/>
</dbReference>
<dbReference type="Pfam" id="PF01841">
    <property type="entry name" value="Transglut_core"/>
    <property type="match status" value="1"/>
</dbReference>
<gene>
    <name evidence="2" type="ORF">GCM10007874_39690</name>
</gene>
<feature type="domain" description="Transglutaminase-like" evidence="1">
    <location>
        <begin position="265"/>
        <end position="326"/>
    </location>
</feature>
<reference evidence="3" key="1">
    <citation type="journal article" date="2019" name="Int. J. Syst. Evol. Microbiol.">
        <title>The Global Catalogue of Microorganisms (GCM) 10K type strain sequencing project: providing services to taxonomists for standard genome sequencing and annotation.</title>
        <authorList>
            <consortium name="The Broad Institute Genomics Platform"/>
            <consortium name="The Broad Institute Genome Sequencing Center for Infectious Disease"/>
            <person name="Wu L."/>
            <person name="Ma J."/>
        </authorList>
    </citation>
    <scope>NUCLEOTIDE SEQUENCE [LARGE SCALE GENOMIC DNA]</scope>
    <source>
        <strain evidence="3">NBRC 101365</strain>
    </source>
</reference>
<accession>A0ABQ6CRQ4</accession>
<dbReference type="PANTHER" id="PTHR33490">
    <property type="entry name" value="BLR5614 PROTEIN-RELATED"/>
    <property type="match status" value="1"/>
</dbReference>
<evidence type="ECO:0000313" key="2">
    <source>
        <dbReference type="EMBL" id="GLS20952.1"/>
    </source>
</evidence>
<sequence>MHSLQFNDHYRNTSERLILDMLLLGGWAYELSNKEAIRETREALDRWISLGLGFKEKSGHRHFDPVEVINSMKIAGLAGHDTFWKTRYVLTGRRLVETLALEGELQTFELRYQRRFHIPSTGGKLRLRMPLPLDEEHLRTLSISPFIKGAGNVDLDIKPGRLEARTTASGAGTITIGAGLRLDARGRFGKKADRLDEKQADVYLRPREGLIVVSDRIDALAQTLVGQKRDTLEIAKAYWNYILDTQRCGSIHYDQVDVQAPCDWVLETGWCDCQLASALFIALCRARGIPARLVGGHLLYRLAPTNHYWAEFWLDDCGWMPVDFLSWDLSLGGRDIVWRDRFFTRVDQRMVTQVMPLAFTGAIGLPVPADFIIVQTACDRGIEIALSRADGTLVYTDELAFTA</sequence>
<name>A0ABQ6CRQ4_9HYPH</name>
<comment type="caution">
    <text evidence="2">The sequence shown here is derived from an EMBL/GenBank/DDBJ whole genome shotgun (WGS) entry which is preliminary data.</text>
</comment>
<dbReference type="SMART" id="SM00460">
    <property type="entry name" value="TGc"/>
    <property type="match status" value="1"/>
</dbReference>
<evidence type="ECO:0000259" key="1">
    <source>
        <dbReference type="SMART" id="SM00460"/>
    </source>
</evidence>
<evidence type="ECO:0000313" key="3">
    <source>
        <dbReference type="Proteomes" id="UP001156882"/>
    </source>
</evidence>
<organism evidence="2 3">
    <name type="scientific">Labrys miyagiensis</name>
    <dbReference type="NCBI Taxonomy" id="346912"/>
    <lineage>
        <taxon>Bacteria</taxon>
        <taxon>Pseudomonadati</taxon>
        <taxon>Pseudomonadota</taxon>
        <taxon>Alphaproteobacteria</taxon>
        <taxon>Hyphomicrobiales</taxon>
        <taxon>Xanthobacteraceae</taxon>
        <taxon>Labrys</taxon>
    </lineage>
</organism>
<dbReference type="InterPro" id="IPR002931">
    <property type="entry name" value="Transglutaminase-like"/>
</dbReference>
<keyword evidence="3" id="KW-1185">Reference proteome</keyword>
<dbReference type="RefSeq" id="WP_284314029.1">
    <property type="nucleotide sequence ID" value="NZ_BSPC01000038.1"/>
</dbReference>
<dbReference type="InterPro" id="IPR038765">
    <property type="entry name" value="Papain-like_cys_pep_sf"/>
</dbReference>
<dbReference type="EMBL" id="BSPC01000038">
    <property type="protein sequence ID" value="GLS20952.1"/>
    <property type="molecule type" value="Genomic_DNA"/>
</dbReference>
<protein>
    <recommendedName>
        <fullName evidence="1">Transglutaminase-like domain-containing protein</fullName>
    </recommendedName>
</protein>